<name>A0A220MLV2_9BACL</name>
<dbReference type="PROSITE" id="PS51257">
    <property type="entry name" value="PROKAR_LIPOPROTEIN"/>
    <property type="match status" value="1"/>
</dbReference>
<dbReference type="PANTHER" id="PTHR32347:SF23">
    <property type="entry name" value="BLL5650 PROTEIN"/>
    <property type="match status" value="1"/>
</dbReference>
<dbReference type="Proteomes" id="UP000197781">
    <property type="component" value="Chromosome"/>
</dbReference>
<dbReference type="KEGG" id="bfm:BP422_20590"/>
<feature type="coiled-coil region" evidence="3">
    <location>
        <begin position="71"/>
        <end position="145"/>
    </location>
</feature>
<feature type="coiled-coil region" evidence="3">
    <location>
        <begin position="177"/>
        <end position="218"/>
    </location>
</feature>
<dbReference type="EMBL" id="CP018145">
    <property type="protein sequence ID" value="ASJ55739.1"/>
    <property type="molecule type" value="Genomic_DNA"/>
</dbReference>
<dbReference type="InterPro" id="IPR058625">
    <property type="entry name" value="MdtA-like_BSH"/>
</dbReference>
<reference evidence="6 7" key="1">
    <citation type="submission" date="2016-11" db="EMBL/GenBank/DDBJ databases">
        <authorList>
            <person name="Jaros S."/>
            <person name="Januszkiewicz K."/>
            <person name="Wedrychowicz H."/>
        </authorList>
    </citation>
    <scope>NUCLEOTIDE SEQUENCE [LARGE SCALE GENOMIC DNA]</scope>
    <source>
        <strain evidence="6 7">NF2</strain>
    </source>
</reference>
<gene>
    <name evidence="6" type="ORF">BP422_20590</name>
</gene>
<feature type="domain" description="YknX-like beta-barrel" evidence="5">
    <location>
        <begin position="311"/>
        <end position="384"/>
    </location>
</feature>
<evidence type="ECO:0000313" key="6">
    <source>
        <dbReference type="EMBL" id="ASJ55739.1"/>
    </source>
</evidence>
<evidence type="ECO:0000313" key="7">
    <source>
        <dbReference type="Proteomes" id="UP000197781"/>
    </source>
</evidence>
<evidence type="ECO:0000256" key="1">
    <source>
        <dbReference type="ARBA" id="ARBA00004196"/>
    </source>
</evidence>
<accession>A0A220MLV2</accession>
<organism evidence="6 7">
    <name type="scientific">Brevibacillus formosus</name>
    <dbReference type="NCBI Taxonomy" id="54913"/>
    <lineage>
        <taxon>Bacteria</taxon>
        <taxon>Bacillati</taxon>
        <taxon>Bacillota</taxon>
        <taxon>Bacilli</taxon>
        <taxon>Bacillales</taxon>
        <taxon>Paenibacillaceae</taxon>
        <taxon>Brevibacillus</taxon>
    </lineage>
</organism>
<evidence type="ECO:0000259" key="5">
    <source>
        <dbReference type="Pfam" id="PF25990"/>
    </source>
</evidence>
<evidence type="ECO:0000256" key="3">
    <source>
        <dbReference type="SAM" id="Coils"/>
    </source>
</evidence>
<dbReference type="SUPFAM" id="SSF111369">
    <property type="entry name" value="HlyD-like secretion proteins"/>
    <property type="match status" value="2"/>
</dbReference>
<dbReference type="InterPro" id="IPR050465">
    <property type="entry name" value="UPF0194_transport"/>
</dbReference>
<dbReference type="Gene3D" id="2.40.50.100">
    <property type="match status" value="1"/>
</dbReference>
<dbReference type="Gene3D" id="2.40.30.170">
    <property type="match status" value="1"/>
</dbReference>
<dbReference type="AlphaFoldDB" id="A0A220MLV2"/>
<proteinExistence type="predicted"/>
<dbReference type="Pfam" id="PF25990">
    <property type="entry name" value="Beta-barrel_YknX"/>
    <property type="match status" value="1"/>
</dbReference>
<keyword evidence="2 3" id="KW-0175">Coiled coil</keyword>
<dbReference type="PRINTS" id="PR01490">
    <property type="entry name" value="RTXTOXIND"/>
</dbReference>
<protein>
    <submittedName>
        <fullName evidence="6">Multidrug transporter</fullName>
    </submittedName>
</protein>
<dbReference type="RefSeq" id="WP_088909371.1">
    <property type="nucleotide sequence ID" value="NZ_CP018145.1"/>
</dbReference>
<dbReference type="Pfam" id="PF25917">
    <property type="entry name" value="BSH_RND"/>
    <property type="match status" value="1"/>
</dbReference>
<dbReference type="Gene3D" id="1.10.287.470">
    <property type="entry name" value="Helix hairpin bin"/>
    <property type="match status" value="1"/>
</dbReference>
<dbReference type="GO" id="GO:0030313">
    <property type="term" value="C:cell envelope"/>
    <property type="evidence" value="ECO:0007669"/>
    <property type="project" value="UniProtKB-SubCell"/>
</dbReference>
<comment type="subcellular location">
    <subcellularLocation>
        <location evidence="1">Cell envelope</location>
    </subcellularLocation>
</comment>
<dbReference type="InterPro" id="IPR058636">
    <property type="entry name" value="Beta-barrel_YknX"/>
</dbReference>
<evidence type="ECO:0000256" key="2">
    <source>
        <dbReference type="ARBA" id="ARBA00023054"/>
    </source>
</evidence>
<feature type="domain" description="Multidrug resistance protein MdtA-like barrel-sandwich hybrid" evidence="4">
    <location>
        <begin position="41"/>
        <end position="298"/>
    </location>
</feature>
<sequence>MKPVVRSICIGGLLLALSGCNWTSENHPSLSGTIEAIELPIVAEVGGLVTNVTAEEGSAIKKGQVLAQIDKRSYQITVAEAQAALDQATARLEEARAGSRDTTIQRSVANVQQANANIQLAQARKNQAEAGKARAAEQMTQAESQWQGAQQTLLYQQKRLVEATALFEKGAISAKDLDTQKEAVNQAKTQADQWAAQVAQTQAQYRSAQQDIAAAAAQIGTAQAAQAGAQADLDQVKEGSTDYAIRALLATQQQAKAKLDQALLQLEKSKITATDDGTLLRSSIEQGEVAKTGATLFTMMKPDQLELVVYIPEAQLNRVKKGQEVGIKVDAYPEETFTGTISRISEKAEFTPKNVQTPDERTKLVFAVTIHITDGIDKIKPGMPADVLLADEEGGQ</sequence>
<dbReference type="PANTHER" id="PTHR32347">
    <property type="entry name" value="EFFLUX SYSTEM COMPONENT YKNX-RELATED"/>
    <property type="match status" value="1"/>
</dbReference>
<evidence type="ECO:0000259" key="4">
    <source>
        <dbReference type="Pfam" id="PF25917"/>
    </source>
</evidence>